<dbReference type="InterPro" id="IPR051317">
    <property type="entry name" value="Gfo/Idh/MocA_oxidoreduct"/>
</dbReference>
<dbReference type="PANTHER" id="PTHR43708:SF1">
    <property type="entry name" value="GALACTOSE_LACTOSE METABOLISM REGULATORY PROTEIN GAL80"/>
    <property type="match status" value="1"/>
</dbReference>
<evidence type="ECO:0000313" key="2">
    <source>
        <dbReference type="EMBL" id="MBB5059587.1"/>
    </source>
</evidence>
<evidence type="ECO:0000259" key="1">
    <source>
        <dbReference type="Pfam" id="PF01408"/>
    </source>
</evidence>
<keyword evidence="3" id="KW-1185">Reference proteome</keyword>
<dbReference type="AlphaFoldDB" id="A0A7W7ZGS3"/>
<dbReference type="Gene3D" id="3.40.50.720">
    <property type="entry name" value="NAD(P)-binding Rossmann-like Domain"/>
    <property type="match status" value="1"/>
</dbReference>
<sequence>MSKQRPIRVGLVGVGNWATYGHIPALRLLPQYKITAVCSRSMEKAAAIAKEFEIEHAFDRVEDLVSLADVDLIAVLPPAQEHAWIVKAAIAAGKDVYCEWPLTTSTKDSEELLRLAE</sequence>
<dbReference type="GO" id="GO:0000166">
    <property type="term" value="F:nucleotide binding"/>
    <property type="evidence" value="ECO:0007669"/>
    <property type="project" value="InterPro"/>
</dbReference>
<dbReference type="InterPro" id="IPR000683">
    <property type="entry name" value="Gfo/Idh/MocA-like_OxRdtase_N"/>
</dbReference>
<dbReference type="Pfam" id="PF01408">
    <property type="entry name" value="GFO_IDH_MocA"/>
    <property type="match status" value="1"/>
</dbReference>
<comment type="caution">
    <text evidence="2">The sequence shown here is derived from an EMBL/GenBank/DDBJ whole genome shotgun (WGS) entry which is preliminary data.</text>
</comment>
<accession>A0A7W7ZGS3</accession>
<name>A0A7W7ZGS3_9BACT</name>
<dbReference type="Proteomes" id="UP000540989">
    <property type="component" value="Unassembled WGS sequence"/>
</dbReference>
<evidence type="ECO:0000313" key="3">
    <source>
        <dbReference type="Proteomes" id="UP000540989"/>
    </source>
</evidence>
<reference evidence="2 3" key="1">
    <citation type="submission" date="2020-08" db="EMBL/GenBank/DDBJ databases">
        <title>Genomic Encyclopedia of Type Strains, Phase IV (KMG-V): Genome sequencing to study the core and pangenomes of soil and plant-associated prokaryotes.</title>
        <authorList>
            <person name="Whitman W."/>
        </authorList>
    </citation>
    <scope>NUCLEOTIDE SEQUENCE [LARGE SCALE GENOMIC DNA]</scope>
    <source>
        <strain evidence="2 3">M8UP14</strain>
    </source>
</reference>
<dbReference type="SUPFAM" id="SSF51735">
    <property type="entry name" value="NAD(P)-binding Rossmann-fold domains"/>
    <property type="match status" value="1"/>
</dbReference>
<proteinExistence type="predicted"/>
<dbReference type="EMBL" id="JACHIP010000006">
    <property type="protein sequence ID" value="MBB5059587.1"/>
    <property type="molecule type" value="Genomic_DNA"/>
</dbReference>
<organism evidence="2 3">
    <name type="scientific">Granulicella aggregans</name>
    <dbReference type="NCBI Taxonomy" id="474949"/>
    <lineage>
        <taxon>Bacteria</taxon>
        <taxon>Pseudomonadati</taxon>
        <taxon>Acidobacteriota</taxon>
        <taxon>Terriglobia</taxon>
        <taxon>Terriglobales</taxon>
        <taxon>Acidobacteriaceae</taxon>
        <taxon>Granulicella</taxon>
    </lineage>
</organism>
<feature type="domain" description="Gfo/Idh/MocA-like oxidoreductase N-terminal" evidence="1">
    <location>
        <begin position="7"/>
        <end position="117"/>
    </location>
</feature>
<dbReference type="PANTHER" id="PTHR43708">
    <property type="entry name" value="CONSERVED EXPRESSED OXIDOREDUCTASE (EUROFUNG)"/>
    <property type="match status" value="1"/>
</dbReference>
<dbReference type="InterPro" id="IPR036291">
    <property type="entry name" value="NAD(P)-bd_dom_sf"/>
</dbReference>
<dbReference type="RefSeq" id="WP_221312975.1">
    <property type="nucleotide sequence ID" value="NZ_JACHIP010000006.1"/>
</dbReference>
<protein>
    <submittedName>
        <fullName evidence="2">Putative dehydrogenase</fullName>
    </submittedName>
</protein>
<gene>
    <name evidence="2" type="ORF">HDF16_004313</name>
</gene>